<organism evidence="1 2">
    <name type="scientific">Streptomyces vinaceusdrappus</name>
    <dbReference type="NCBI Taxonomy" id="67376"/>
    <lineage>
        <taxon>Bacteria</taxon>
        <taxon>Bacillati</taxon>
        <taxon>Actinomycetota</taxon>
        <taxon>Actinomycetes</taxon>
        <taxon>Kitasatosporales</taxon>
        <taxon>Streptomycetaceae</taxon>
        <taxon>Streptomyces</taxon>
        <taxon>Streptomyces rochei group</taxon>
    </lineage>
</organism>
<accession>A0ABY6C5B4</accession>
<proteinExistence type="predicted"/>
<reference evidence="1" key="1">
    <citation type="submission" date="2022-09" db="EMBL/GenBank/DDBJ databases">
        <title>Streptomyces vinaceusdrappus strain AC-40.</title>
        <authorList>
            <person name="Sedeek A.M."/>
            <person name="Salah I."/>
            <person name="Kamel H.L."/>
            <person name="Soltan M.A."/>
            <person name="Elsayed T.R."/>
        </authorList>
    </citation>
    <scope>NUCLEOTIDE SEQUENCE</scope>
    <source>
        <strain evidence="1">AC-40</strain>
    </source>
</reference>
<keyword evidence="1" id="KW-0328">Glycosyltransferase</keyword>
<feature type="non-terminal residue" evidence="1">
    <location>
        <position position="1"/>
    </location>
</feature>
<name>A0ABY6C5B4_9ACTN</name>
<evidence type="ECO:0000313" key="2">
    <source>
        <dbReference type="Proteomes" id="UP001064390"/>
    </source>
</evidence>
<keyword evidence="2" id="KW-1185">Reference proteome</keyword>
<protein>
    <submittedName>
        <fullName evidence="1">Nicotinate phosphoribosyltransferase</fullName>
    </submittedName>
</protein>
<dbReference type="GO" id="GO:0016757">
    <property type="term" value="F:glycosyltransferase activity"/>
    <property type="evidence" value="ECO:0007669"/>
    <property type="project" value="UniProtKB-KW"/>
</dbReference>
<gene>
    <name evidence="1" type="ORF">N6Q81_13675</name>
</gene>
<sequence>ARTPLAAARARPPAARATLPLSATQLSRGGRVSATEYVRGGWGS</sequence>
<dbReference type="EMBL" id="CP104697">
    <property type="protein sequence ID" value="UXI83124.1"/>
    <property type="molecule type" value="Genomic_DNA"/>
</dbReference>
<evidence type="ECO:0000313" key="1">
    <source>
        <dbReference type="EMBL" id="UXI83124.1"/>
    </source>
</evidence>
<keyword evidence="1" id="KW-0808">Transferase</keyword>
<dbReference type="Proteomes" id="UP001064390">
    <property type="component" value="Chromosome"/>
</dbReference>